<keyword evidence="2" id="KW-1185">Reference proteome</keyword>
<organism evidence="1 2">
    <name type="scientific">Pseudomonas phage Phabio</name>
    <dbReference type="NCBI Taxonomy" id="2006668"/>
    <lineage>
        <taxon>Viruses</taxon>
        <taxon>Duplodnaviria</taxon>
        <taxon>Heunggongvirae</taxon>
        <taxon>Uroviricota</taxon>
        <taxon>Caudoviricetes</taxon>
        <taxon>Chimalliviridae</taxon>
        <taxon>Phabiovirus</taxon>
        <taxon>Phabiovirus phabio</taxon>
    </lineage>
</organism>
<evidence type="ECO:0000313" key="2">
    <source>
        <dbReference type="Proteomes" id="UP000225448"/>
    </source>
</evidence>
<sequence length="139" mass="16301">MKLDRLFAMINRIEIFQDTGYYSGNPTHGFTPDHQYFTIDLKNIDDKQAYIMNNIKIALFVNYRKSRVEAKVGKPDYILFTDNRLGELLEQEEKVMGSYLKYDVEKREEPYFTNTVLVVPVLPDKPEVEIPNVLEFGIK</sequence>
<dbReference type="EMBL" id="MF042360">
    <property type="protein sequence ID" value="ARV76823.1"/>
    <property type="molecule type" value="Genomic_DNA"/>
</dbReference>
<evidence type="ECO:0000313" key="1">
    <source>
        <dbReference type="EMBL" id="ARV76823.1"/>
    </source>
</evidence>
<accession>A0A1Y0SYJ5</accession>
<proteinExistence type="predicted"/>
<reference evidence="1 2" key="1">
    <citation type="submission" date="2017-05" db="EMBL/GenBank/DDBJ databases">
        <authorList>
            <person name="Song R."/>
            <person name="Chenine A.L."/>
            <person name="Ruprecht R.M."/>
        </authorList>
    </citation>
    <scope>NUCLEOTIDE SEQUENCE [LARGE SCALE GENOMIC DNA]</scope>
</reference>
<dbReference type="Proteomes" id="UP000225448">
    <property type="component" value="Segment"/>
</dbReference>
<gene>
    <name evidence="1" type="ORF">PHABIO_192</name>
</gene>
<name>A0A1Y0SYJ5_9CAUD</name>
<protein>
    <submittedName>
        <fullName evidence="1">Uncharacterized protein</fullName>
    </submittedName>
</protein>